<dbReference type="EMBL" id="BTGC01000008">
    <property type="protein sequence ID" value="GMM52099.1"/>
    <property type="molecule type" value="Genomic_DNA"/>
</dbReference>
<reference evidence="1 2" key="1">
    <citation type="journal article" date="2023" name="Elife">
        <title>Identification of key yeast species and microbe-microbe interactions impacting larval growth of Drosophila in the wild.</title>
        <authorList>
            <person name="Mure A."/>
            <person name="Sugiura Y."/>
            <person name="Maeda R."/>
            <person name="Honda K."/>
            <person name="Sakurai N."/>
            <person name="Takahashi Y."/>
            <person name="Watada M."/>
            <person name="Katoh T."/>
            <person name="Gotoh A."/>
            <person name="Gotoh Y."/>
            <person name="Taniguchi I."/>
            <person name="Nakamura K."/>
            <person name="Hayashi T."/>
            <person name="Katayama T."/>
            <person name="Uemura T."/>
            <person name="Hattori Y."/>
        </authorList>
    </citation>
    <scope>NUCLEOTIDE SEQUENCE [LARGE SCALE GENOMIC DNA]</scope>
    <source>
        <strain evidence="1 2">SB-73</strain>
    </source>
</reference>
<protein>
    <submittedName>
        <fullName evidence="1">Uncharacterized protein</fullName>
    </submittedName>
</protein>
<accession>A0AAV5RNM8</accession>
<proteinExistence type="predicted"/>
<gene>
    <name evidence="1" type="ORF">DASB73_030620</name>
</gene>
<dbReference type="Proteomes" id="UP001362899">
    <property type="component" value="Unassembled WGS sequence"/>
</dbReference>
<sequence>MFNIGNSPPYDISRSDMQFLHELELRPYIPKWIDQKESNSIDTFKNNSVKEKPHRVLLPTVRIKCNEQIPDSCPTSPLILTEVPDSEEEVS</sequence>
<evidence type="ECO:0000313" key="2">
    <source>
        <dbReference type="Proteomes" id="UP001362899"/>
    </source>
</evidence>
<name>A0AAV5RNM8_STABA</name>
<comment type="caution">
    <text evidence="1">The sequence shown here is derived from an EMBL/GenBank/DDBJ whole genome shotgun (WGS) entry which is preliminary data.</text>
</comment>
<organism evidence="1 2">
    <name type="scientific">Starmerella bacillaris</name>
    <name type="common">Yeast</name>
    <name type="synonym">Candida zemplinina</name>
    <dbReference type="NCBI Taxonomy" id="1247836"/>
    <lineage>
        <taxon>Eukaryota</taxon>
        <taxon>Fungi</taxon>
        <taxon>Dikarya</taxon>
        <taxon>Ascomycota</taxon>
        <taxon>Saccharomycotina</taxon>
        <taxon>Dipodascomycetes</taxon>
        <taxon>Dipodascales</taxon>
        <taxon>Trichomonascaceae</taxon>
        <taxon>Starmerella</taxon>
    </lineage>
</organism>
<keyword evidence="2" id="KW-1185">Reference proteome</keyword>
<evidence type="ECO:0000313" key="1">
    <source>
        <dbReference type="EMBL" id="GMM52099.1"/>
    </source>
</evidence>
<dbReference type="AlphaFoldDB" id="A0AAV5RNM8"/>